<keyword evidence="1" id="KW-0863">Zinc-finger</keyword>
<dbReference type="PROSITE" id="PS50157">
    <property type="entry name" value="ZINC_FINGER_C2H2_2"/>
    <property type="match status" value="1"/>
</dbReference>
<name>A0A2J7ZXJ7_9CHLO</name>
<dbReference type="SMART" id="SM00451">
    <property type="entry name" value="ZnF_U1"/>
    <property type="match status" value="1"/>
</dbReference>
<dbReference type="PANTHER" id="PTHR47444:SF1">
    <property type="entry name" value="EXPRESSED PROTEIN"/>
    <property type="match status" value="1"/>
</dbReference>
<comment type="caution">
    <text evidence="4">The sequence shown here is derived from an EMBL/GenBank/DDBJ whole genome shotgun (WGS) entry which is preliminary data.</text>
</comment>
<feature type="region of interest" description="Disordered" evidence="2">
    <location>
        <begin position="1"/>
        <end position="60"/>
    </location>
</feature>
<dbReference type="InterPro" id="IPR036236">
    <property type="entry name" value="Znf_C2H2_sf"/>
</dbReference>
<dbReference type="SUPFAM" id="SSF57667">
    <property type="entry name" value="beta-beta-alpha zinc fingers"/>
    <property type="match status" value="1"/>
</dbReference>
<accession>A0A2J7ZXJ7</accession>
<protein>
    <submittedName>
        <fullName evidence="4">Zinc finger protein</fullName>
    </submittedName>
</protein>
<feature type="region of interest" description="Disordered" evidence="2">
    <location>
        <begin position="106"/>
        <end position="145"/>
    </location>
</feature>
<dbReference type="GO" id="GO:0008270">
    <property type="term" value="F:zinc ion binding"/>
    <property type="evidence" value="ECO:0007669"/>
    <property type="project" value="UniProtKB-KW"/>
</dbReference>
<organism evidence="4 5">
    <name type="scientific">Tetrabaena socialis</name>
    <dbReference type="NCBI Taxonomy" id="47790"/>
    <lineage>
        <taxon>Eukaryota</taxon>
        <taxon>Viridiplantae</taxon>
        <taxon>Chlorophyta</taxon>
        <taxon>core chlorophytes</taxon>
        <taxon>Chlorophyceae</taxon>
        <taxon>CS clade</taxon>
        <taxon>Chlamydomonadales</taxon>
        <taxon>Tetrabaenaceae</taxon>
        <taxon>Tetrabaena</taxon>
    </lineage>
</organism>
<feature type="compositionally biased region" description="Basic residues" evidence="2">
    <location>
        <begin position="7"/>
        <end position="24"/>
    </location>
</feature>
<dbReference type="OrthoDB" id="24683at2759"/>
<feature type="compositionally biased region" description="Basic and acidic residues" evidence="2">
    <location>
        <begin position="25"/>
        <end position="43"/>
    </location>
</feature>
<dbReference type="PANTHER" id="PTHR47444">
    <property type="entry name" value="EXPRESSED PROTEIN"/>
    <property type="match status" value="1"/>
</dbReference>
<evidence type="ECO:0000313" key="5">
    <source>
        <dbReference type="Proteomes" id="UP000236333"/>
    </source>
</evidence>
<reference evidence="4 5" key="1">
    <citation type="journal article" date="2017" name="Mol. Biol. Evol.">
        <title>The 4-celled Tetrabaena socialis nuclear genome reveals the essential components for genetic control of cell number at the origin of multicellularity in the volvocine lineage.</title>
        <authorList>
            <person name="Featherston J."/>
            <person name="Arakaki Y."/>
            <person name="Hanschen E.R."/>
            <person name="Ferris P.J."/>
            <person name="Michod R.E."/>
            <person name="Olson B.J.S.C."/>
            <person name="Nozaki H."/>
            <person name="Durand P.M."/>
        </authorList>
    </citation>
    <scope>NUCLEOTIDE SEQUENCE [LARGE SCALE GENOMIC DNA]</scope>
    <source>
        <strain evidence="4 5">NIES-571</strain>
    </source>
</reference>
<dbReference type="EMBL" id="PGGS01000345">
    <property type="protein sequence ID" value="PNH04978.1"/>
    <property type="molecule type" value="Genomic_DNA"/>
</dbReference>
<keyword evidence="1" id="KW-0862">Zinc</keyword>
<dbReference type="InterPro" id="IPR013087">
    <property type="entry name" value="Znf_C2H2_type"/>
</dbReference>
<dbReference type="Proteomes" id="UP000236333">
    <property type="component" value="Unassembled WGS sequence"/>
</dbReference>
<evidence type="ECO:0000259" key="3">
    <source>
        <dbReference type="PROSITE" id="PS50157"/>
    </source>
</evidence>
<proteinExistence type="predicted"/>
<dbReference type="Gene3D" id="3.30.160.60">
    <property type="entry name" value="Classic Zinc Finger"/>
    <property type="match status" value="1"/>
</dbReference>
<keyword evidence="1" id="KW-0479">Metal-binding</keyword>
<dbReference type="AlphaFoldDB" id="A0A2J7ZXJ7"/>
<keyword evidence="5" id="KW-1185">Reference proteome</keyword>
<evidence type="ECO:0000313" key="4">
    <source>
        <dbReference type="EMBL" id="PNH04978.1"/>
    </source>
</evidence>
<sequence>MGGTAPGKRKVGGDHKHRKTWKQQRRGEFQTRHIDQVWEDVRKPPSLVHNGKTGPMGTTAKAELDEDVPGFGKHYCIPCGKYFGTAVALASHEGERPHKRRVKMLHTTARPHNQRDADLAGDMGAPDNGPKLRTGVAAGAAEMAE</sequence>
<dbReference type="PROSITE" id="PS00028">
    <property type="entry name" value="ZINC_FINGER_C2H2_1"/>
    <property type="match status" value="1"/>
</dbReference>
<dbReference type="GO" id="GO:0003676">
    <property type="term" value="F:nucleic acid binding"/>
    <property type="evidence" value="ECO:0007669"/>
    <property type="project" value="InterPro"/>
</dbReference>
<evidence type="ECO:0000256" key="2">
    <source>
        <dbReference type="SAM" id="MobiDB-lite"/>
    </source>
</evidence>
<evidence type="ECO:0000256" key="1">
    <source>
        <dbReference type="PROSITE-ProRule" id="PRU00042"/>
    </source>
</evidence>
<gene>
    <name evidence="4" type="ORF">TSOC_008817</name>
</gene>
<dbReference type="InterPro" id="IPR003604">
    <property type="entry name" value="Matrin/U1-like-C_Znf_C2H2"/>
</dbReference>
<feature type="domain" description="C2H2-type" evidence="3">
    <location>
        <begin position="74"/>
        <end position="111"/>
    </location>
</feature>